<evidence type="ECO:0000313" key="1">
    <source>
        <dbReference type="EMBL" id="KAJ8424633.1"/>
    </source>
</evidence>
<dbReference type="Proteomes" id="UP001153076">
    <property type="component" value="Unassembled WGS sequence"/>
</dbReference>
<proteinExistence type="predicted"/>
<protein>
    <submittedName>
        <fullName evidence="1">Uncharacterized protein</fullName>
    </submittedName>
</protein>
<sequence length="449" mass="49425">MGLTTDVACVKLVWFYEHTNLYAHADEKCVPRIVSWVNLYIGRRYDAEELISSIEDNQVGYLSCKILPFLEVHDLERGEAIVKAFSDIDDFNAYCIISIEERLRRMREALRTAKEALMIERVAHAAIKKELEYLRALLIRMGRGDSAPGDEDDEGTMHAGEGRVCTSPGEDMHSFRTKIESANVGSGEDAQECDPFSEGMEPLHPSRRQRTKCSLHIVDCDTAQADAGDGGEEGVVRVGGKGSNSTIAKRIRRSPCRWQPSSKQVSPYVNSIAAARTGKCTMRNVCTSRKRSRKASSTTSKEQEVEDIGVAATEAAVEGMTVMAVVVPVAVAGSLDDGVGGIHDTVGHSEEEHKEEHLTKTKPVTERTTAAETIQTCAAGDAPIHQVHCFPFPMLSHIMVSLFHTLDLSLTGELHVRIHTHPLMVVYLVFSSVVNHSLIKVADRHICSC</sequence>
<accession>A0A9Q1GR75</accession>
<keyword evidence="2" id="KW-1185">Reference proteome</keyword>
<reference evidence="1" key="1">
    <citation type="submission" date="2022-04" db="EMBL/GenBank/DDBJ databases">
        <title>Carnegiea gigantea Genome sequencing and assembly v2.</title>
        <authorList>
            <person name="Copetti D."/>
            <person name="Sanderson M.J."/>
            <person name="Burquez A."/>
            <person name="Wojciechowski M.F."/>
        </authorList>
    </citation>
    <scope>NUCLEOTIDE SEQUENCE</scope>
    <source>
        <strain evidence="1">SGP5-SGP5p</strain>
        <tissue evidence="1">Aerial part</tissue>
    </source>
</reference>
<gene>
    <name evidence="1" type="ORF">Cgig2_032813</name>
</gene>
<comment type="caution">
    <text evidence="1">The sequence shown here is derived from an EMBL/GenBank/DDBJ whole genome shotgun (WGS) entry which is preliminary data.</text>
</comment>
<dbReference type="EMBL" id="JAKOGI010001633">
    <property type="protein sequence ID" value="KAJ8424633.1"/>
    <property type="molecule type" value="Genomic_DNA"/>
</dbReference>
<name>A0A9Q1GR75_9CARY</name>
<organism evidence="1 2">
    <name type="scientific">Carnegiea gigantea</name>
    <dbReference type="NCBI Taxonomy" id="171969"/>
    <lineage>
        <taxon>Eukaryota</taxon>
        <taxon>Viridiplantae</taxon>
        <taxon>Streptophyta</taxon>
        <taxon>Embryophyta</taxon>
        <taxon>Tracheophyta</taxon>
        <taxon>Spermatophyta</taxon>
        <taxon>Magnoliopsida</taxon>
        <taxon>eudicotyledons</taxon>
        <taxon>Gunneridae</taxon>
        <taxon>Pentapetalae</taxon>
        <taxon>Caryophyllales</taxon>
        <taxon>Cactineae</taxon>
        <taxon>Cactaceae</taxon>
        <taxon>Cactoideae</taxon>
        <taxon>Echinocereeae</taxon>
        <taxon>Carnegiea</taxon>
    </lineage>
</organism>
<dbReference type="AlphaFoldDB" id="A0A9Q1GR75"/>
<evidence type="ECO:0000313" key="2">
    <source>
        <dbReference type="Proteomes" id="UP001153076"/>
    </source>
</evidence>